<dbReference type="GO" id="GO:0006580">
    <property type="term" value="P:ethanolamine metabolic process"/>
    <property type="evidence" value="ECO:0007669"/>
    <property type="project" value="TreeGrafter"/>
</dbReference>
<dbReference type="PROSITE" id="PS51704">
    <property type="entry name" value="GP_PDE"/>
    <property type="match status" value="1"/>
</dbReference>
<organism evidence="2 3">
    <name type="scientific">Paenibacillus solanacearum</name>
    <dbReference type="NCBI Taxonomy" id="2048548"/>
    <lineage>
        <taxon>Bacteria</taxon>
        <taxon>Bacillati</taxon>
        <taxon>Bacillota</taxon>
        <taxon>Bacilli</taxon>
        <taxon>Bacillales</taxon>
        <taxon>Paenibacillaceae</taxon>
        <taxon>Paenibacillus</taxon>
    </lineage>
</organism>
<dbReference type="EMBL" id="CAJVAS010000009">
    <property type="protein sequence ID" value="CAG7623331.1"/>
    <property type="molecule type" value="Genomic_DNA"/>
</dbReference>
<dbReference type="GO" id="GO:0070291">
    <property type="term" value="P:N-acylethanolamine metabolic process"/>
    <property type="evidence" value="ECO:0007669"/>
    <property type="project" value="TreeGrafter"/>
</dbReference>
<dbReference type="InterPro" id="IPR030395">
    <property type="entry name" value="GP_PDE_dom"/>
</dbReference>
<protein>
    <recommendedName>
        <fullName evidence="1">GP-PDE domain-containing protein</fullName>
    </recommendedName>
</protein>
<dbReference type="GO" id="GO:0006644">
    <property type="term" value="P:phospholipid metabolic process"/>
    <property type="evidence" value="ECO:0007669"/>
    <property type="project" value="TreeGrafter"/>
</dbReference>
<reference evidence="2" key="1">
    <citation type="submission" date="2021-06" db="EMBL/GenBank/DDBJ databases">
        <authorList>
            <person name="Criscuolo A."/>
        </authorList>
    </citation>
    <scope>NUCLEOTIDE SEQUENCE</scope>
    <source>
        <strain evidence="2">CIP111600</strain>
    </source>
</reference>
<dbReference type="PANTHER" id="PTHR46320">
    <property type="entry name" value="GLYCEROPHOSPHODIESTER PHOSPHODIESTERASE 1"/>
    <property type="match status" value="1"/>
</dbReference>
<dbReference type="AlphaFoldDB" id="A0A916K3C3"/>
<dbReference type="CDD" id="cd08566">
    <property type="entry name" value="GDPD_AtGDE_like"/>
    <property type="match status" value="1"/>
</dbReference>
<name>A0A916K3C3_9BACL</name>
<dbReference type="Pfam" id="PF16387">
    <property type="entry name" value="DUF4996"/>
    <property type="match status" value="1"/>
</dbReference>
<dbReference type="Proteomes" id="UP000693672">
    <property type="component" value="Unassembled WGS sequence"/>
</dbReference>
<keyword evidence="3" id="KW-1185">Reference proteome</keyword>
<feature type="domain" description="GP-PDE" evidence="1">
    <location>
        <begin position="28"/>
        <end position="286"/>
    </location>
</feature>
<dbReference type="GO" id="GO:0008889">
    <property type="term" value="F:glycerophosphodiester phosphodiesterase activity"/>
    <property type="evidence" value="ECO:0007669"/>
    <property type="project" value="TreeGrafter"/>
</dbReference>
<dbReference type="InterPro" id="IPR032160">
    <property type="entry name" value="DUF4996"/>
</dbReference>
<comment type="caution">
    <text evidence="2">The sequence shown here is derived from an EMBL/GenBank/DDBJ whole genome shotgun (WGS) entry which is preliminary data.</text>
</comment>
<dbReference type="RefSeq" id="WP_218092293.1">
    <property type="nucleotide sequence ID" value="NZ_CAJVAS010000009.1"/>
</dbReference>
<accession>A0A916K3C3</accession>
<evidence type="ECO:0000259" key="1">
    <source>
        <dbReference type="PROSITE" id="PS51704"/>
    </source>
</evidence>
<dbReference type="PANTHER" id="PTHR46320:SF1">
    <property type="entry name" value="GLYCEROPHOSPHODIESTER PHOSPHODIESTERASE 1"/>
    <property type="match status" value="1"/>
</dbReference>
<proteinExistence type="predicted"/>
<evidence type="ECO:0000313" key="3">
    <source>
        <dbReference type="Proteomes" id="UP000693672"/>
    </source>
</evidence>
<sequence length="286" mass="31601">MSTSGSNNMDMQGINHMIALFARSTRDVLVAAHRGIWSAAPENSLSAIQAAIAIGAHIVEIDVHRTRDGELVLMHDATVDRMTNGRGKIAELTLREIKALRLRNGSGGENAPLSDETVPTLREAMEAAKDRIMVNVDKIWKFKDDVWDIVRETGTAAQTIFKGTAGHEEVAQWLASKSPRPLYMHIVLDKNIGGLDSMMTAVKPDAYELVFATMDDLAIAETTIVAIKRTGARIWINMMFKQFAGGLTDEPSCWDWCVERGATMLQTDYSAEMLARYPHALVQMKA</sequence>
<dbReference type="Pfam" id="PF03009">
    <property type="entry name" value="GDPD"/>
    <property type="match status" value="1"/>
</dbReference>
<gene>
    <name evidence="2" type="ORF">PAESOLCIP111_02509</name>
</gene>
<dbReference type="GO" id="GO:0005886">
    <property type="term" value="C:plasma membrane"/>
    <property type="evidence" value="ECO:0007669"/>
    <property type="project" value="TreeGrafter"/>
</dbReference>
<evidence type="ECO:0000313" key="2">
    <source>
        <dbReference type="EMBL" id="CAG7623331.1"/>
    </source>
</evidence>